<dbReference type="InterPro" id="IPR001304">
    <property type="entry name" value="C-type_lectin-like"/>
</dbReference>
<dbReference type="eggNOG" id="ENOG502RD3W">
    <property type="taxonomic scope" value="Eukaryota"/>
</dbReference>
<gene>
    <name evidence="9" type="ORF">BRAFLDRAFT_68926</name>
</gene>
<accession>C3ZFX6</accession>
<name>C3ZFX6_BRAFL</name>
<dbReference type="InterPro" id="IPR016187">
    <property type="entry name" value="CTDL_fold"/>
</dbReference>
<evidence type="ECO:0000256" key="5">
    <source>
        <dbReference type="ARBA" id="ARBA00023180"/>
    </source>
</evidence>
<dbReference type="EMBL" id="GG666615">
    <property type="protein sequence ID" value="EEN48614.1"/>
    <property type="molecule type" value="Genomic_DNA"/>
</dbReference>
<dbReference type="InterPro" id="IPR001759">
    <property type="entry name" value="PTX_dom"/>
</dbReference>
<dbReference type="GO" id="GO:0046872">
    <property type="term" value="F:metal ion binding"/>
    <property type="evidence" value="ECO:0007669"/>
    <property type="project" value="UniProtKB-KW"/>
</dbReference>
<dbReference type="PRINTS" id="PR00895">
    <property type="entry name" value="PENTAXIN"/>
</dbReference>
<dbReference type="Pfam" id="PF00354">
    <property type="entry name" value="Pentaxin"/>
    <property type="match status" value="1"/>
</dbReference>
<dbReference type="InParanoid" id="C3ZFX6"/>
<dbReference type="PANTHER" id="PTHR19277:SF161">
    <property type="entry name" value="LAMININ G DOMAIN-CONTAINING PROTEIN"/>
    <property type="match status" value="1"/>
</dbReference>
<proteinExistence type="predicted"/>
<dbReference type="SUPFAM" id="SSF49899">
    <property type="entry name" value="Concanavalin A-like lectins/glucanases"/>
    <property type="match status" value="1"/>
</dbReference>
<keyword evidence="2" id="KW-0479">Metal-binding</keyword>
<evidence type="ECO:0000256" key="7">
    <source>
        <dbReference type="SAM" id="MobiDB-lite"/>
    </source>
</evidence>
<comment type="cofactor">
    <cofactor evidence="1">
        <name>Ca(2+)</name>
        <dbReference type="ChEBI" id="CHEBI:29108"/>
    </cofactor>
</comment>
<keyword evidence="3" id="KW-0106">Calcium</keyword>
<dbReference type="Gene3D" id="3.10.100.10">
    <property type="entry name" value="Mannose-Binding Protein A, subunit A"/>
    <property type="match status" value="1"/>
</dbReference>
<dbReference type="PANTHER" id="PTHR19277">
    <property type="entry name" value="PENTRAXIN"/>
    <property type="match status" value="1"/>
</dbReference>
<keyword evidence="5" id="KW-0325">Glycoprotein</keyword>
<comment type="caution">
    <text evidence="6">Lacks conserved residue(s) required for the propagation of feature annotation.</text>
</comment>
<reference evidence="9" key="1">
    <citation type="journal article" date="2008" name="Nature">
        <title>The amphioxus genome and the evolution of the chordate karyotype.</title>
        <authorList>
            <consortium name="US DOE Joint Genome Institute (JGI-PGF)"/>
            <person name="Putnam N.H."/>
            <person name="Butts T."/>
            <person name="Ferrier D.E.K."/>
            <person name="Furlong R.F."/>
            <person name="Hellsten U."/>
            <person name="Kawashima T."/>
            <person name="Robinson-Rechavi M."/>
            <person name="Shoguchi E."/>
            <person name="Terry A."/>
            <person name="Yu J.-K."/>
            <person name="Benito-Gutierrez E.L."/>
            <person name="Dubchak I."/>
            <person name="Garcia-Fernandez J."/>
            <person name="Gibson-Brown J.J."/>
            <person name="Grigoriev I.V."/>
            <person name="Horton A.C."/>
            <person name="de Jong P.J."/>
            <person name="Jurka J."/>
            <person name="Kapitonov V.V."/>
            <person name="Kohara Y."/>
            <person name="Kuroki Y."/>
            <person name="Lindquist E."/>
            <person name="Lucas S."/>
            <person name="Osoegawa K."/>
            <person name="Pennacchio L.A."/>
            <person name="Salamov A.A."/>
            <person name="Satou Y."/>
            <person name="Sauka-Spengler T."/>
            <person name="Schmutz J."/>
            <person name="Shin-I T."/>
            <person name="Toyoda A."/>
            <person name="Bronner-Fraser M."/>
            <person name="Fujiyama A."/>
            <person name="Holland L.Z."/>
            <person name="Holland P.W.H."/>
            <person name="Satoh N."/>
            <person name="Rokhsar D.S."/>
        </authorList>
    </citation>
    <scope>NUCLEOTIDE SEQUENCE [LARGE SCALE GENOMIC DNA]</scope>
    <source>
        <strain evidence="9">S238N-H82</strain>
        <tissue evidence="9">Testes</tissue>
    </source>
</reference>
<evidence type="ECO:0000256" key="2">
    <source>
        <dbReference type="ARBA" id="ARBA00022723"/>
    </source>
</evidence>
<dbReference type="CDD" id="cd00037">
    <property type="entry name" value="CLECT"/>
    <property type="match status" value="1"/>
</dbReference>
<evidence type="ECO:0000259" key="8">
    <source>
        <dbReference type="PROSITE" id="PS51828"/>
    </source>
</evidence>
<organism>
    <name type="scientific">Branchiostoma floridae</name>
    <name type="common">Florida lancelet</name>
    <name type="synonym">Amphioxus</name>
    <dbReference type="NCBI Taxonomy" id="7739"/>
    <lineage>
        <taxon>Eukaryota</taxon>
        <taxon>Metazoa</taxon>
        <taxon>Chordata</taxon>
        <taxon>Cephalochordata</taxon>
        <taxon>Leptocardii</taxon>
        <taxon>Amphioxiformes</taxon>
        <taxon>Branchiostomatidae</taxon>
        <taxon>Branchiostoma</taxon>
    </lineage>
</organism>
<dbReference type="InterPro" id="IPR013320">
    <property type="entry name" value="ConA-like_dom_sf"/>
</dbReference>
<evidence type="ECO:0000256" key="3">
    <source>
        <dbReference type="ARBA" id="ARBA00022837"/>
    </source>
</evidence>
<dbReference type="AlphaFoldDB" id="C3ZFX6"/>
<evidence type="ECO:0000313" key="9">
    <source>
        <dbReference type="EMBL" id="EEN48614.1"/>
    </source>
</evidence>
<dbReference type="SUPFAM" id="SSF56436">
    <property type="entry name" value="C-type lectin-like"/>
    <property type="match status" value="1"/>
</dbReference>
<dbReference type="Gene3D" id="2.60.120.200">
    <property type="match status" value="1"/>
</dbReference>
<dbReference type="SMART" id="SM00159">
    <property type="entry name" value="PTX"/>
    <property type="match status" value="1"/>
</dbReference>
<feature type="region of interest" description="Disordered" evidence="7">
    <location>
        <begin position="483"/>
        <end position="515"/>
    </location>
</feature>
<sequence>MTQIRVKIDRITFGVANASLSLQSMANRGFPRVIPVTQAPETTFVTTEAQTTFVTTAETQTLHGVQCEDAGATSLSMNGTELNREQYLPAAPLCACPSLPIFASSTRDTHRCLPGSYHLHELYPRHSPVPARVLPSSRALPATLAGACPGLTIFVSSTRDTRRCLPGSYHLRLRAMHIPGPESVENFVQLHPVMFSGMTAFTLCLHMRTDWAVSGTLFSYATEQSWYGNDVVLYGASHQRLFMVTINGADSPWIDLRVLDADWHHVCLTWENNGLVRLFTDGQRMTEQYGLGVGHVVNPGGVFILGQDQDWVGGGFDFGEGYLGHICNLNMWNWVLNLDEMAEANNCRLYGNVIDWRDVQVSLYGAVEQYYMEECAATNIVDDGCPVGYRLLLDTCVRLSSDGVSHDVATQACLSESATLAMPKTREFDLALRELVMTEGGNGQYWIGLWEGTTYTDWQWIDGTALHTYDYQFTPTTSFVPIHREDDGNNVSPANAGDAQEEDGTADRAATRGDHHSIQPYDVRFQVNNEDGNTLLTATDIAADSQANESYAVAYICQEDLGEETNSQGREAAASDSNNGVLTTSGLMLIRQRLMLIRQGARFPQTLHAHKTP</sequence>
<protein>
    <recommendedName>
        <fullName evidence="8">Pentraxin (PTX) domain-containing protein</fullName>
    </recommendedName>
</protein>
<dbReference type="SMART" id="SM00034">
    <property type="entry name" value="CLECT"/>
    <property type="match status" value="1"/>
</dbReference>
<feature type="domain" description="Pentraxin (PTX)" evidence="8">
    <location>
        <begin position="173"/>
        <end position="375"/>
    </location>
</feature>
<dbReference type="Pfam" id="PF00059">
    <property type="entry name" value="Lectin_C"/>
    <property type="match status" value="1"/>
</dbReference>
<dbReference type="PROSITE" id="PS51828">
    <property type="entry name" value="PTX_2"/>
    <property type="match status" value="1"/>
</dbReference>
<keyword evidence="4" id="KW-1015">Disulfide bond</keyword>
<dbReference type="InterPro" id="IPR016186">
    <property type="entry name" value="C-type_lectin-like/link_sf"/>
</dbReference>
<evidence type="ECO:0000256" key="1">
    <source>
        <dbReference type="ARBA" id="ARBA00001913"/>
    </source>
</evidence>
<dbReference type="InterPro" id="IPR051360">
    <property type="entry name" value="Neuronal_Pentraxin_Related"/>
</dbReference>
<evidence type="ECO:0000256" key="6">
    <source>
        <dbReference type="PROSITE-ProRule" id="PRU01172"/>
    </source>
</evidence>
<evidence type="ECO:0000256" key="4">
    <source>
        <dbReference type="ARBA" id="ARBA00023157"/>
    </source>
</evidence>
<feature type="compositionally biased region" description="Basic and acidic residues" evidence="7">
    <location>
        <begin position="505"/>
        <end position="515"/>
    </location>
</feature>